<organism evidence="1 2">
    <name type="scientific">Diphasiastrum complanatum</name>
    <name type="common">Issler's clubmoss</name>
    <name type="synonym">Lycopodium complanatum</name>
    <dbReference type="NCBI Taxonomy" id="34168"/>
    <lineage>
        <taxon>Eukaryota</taxon>
        <taxon>Viridiplantae</taxon>
        <taxon>Streptophyta</taxon>
        <taxon>Embryophyta</taxon>
        <taxon>Tracheophyta</taxon>
        <taxon>Lycopodiopsida</taxon>
        <taxon>Lycopodiales</taxon>
        <taxon>Lycopodiaceae</taxon>
        <taxon>Lycopodioideae</taxon>
        <taxon>Diphasiastrum</taxon>
    </lineage>
</organism>
<gene>
    <name evidence="1" type="ORF">O6H91_09G045200</name>
</gene>
<accession>A0ACC2CPQ2</accession>
<protein>
    <submittedName>
        <fullName evidence="1">Uncharacterized protein</fullName>
    </submittedName>
</protein>
<dbReference type="Proteomes" id="UP001162992">
    <property type="component" value="Chromosome 9"/>
</dbReference>
<name>A0ACC2CPQ2_DIPCM</name>
<evidence type="ECO:0000313" key="1">
    <source>
        <dbReference type="EMBL" id="KAJ7543617.1"/>
    </source>
</evidence>
<evidence type="ECO:0000313" key="2">
    <source>
        <dbReference type="Proteomes" id="UP001162992"/>
    </source>
</evidence>
<sequence length="288" mass="31795">MSDIAASIKFEEELIKTSRGLKLYTCKWLPEDKEIKGLVFLCHGYGMECSLFMKGSGENLAKAGYGVYGIDYEGHGKSDGLRCYIPKFHNLVDDCITFFNSVKESPENKNKPAFLLGESMGGCIALLISRKEPKAWNGCVLVAPMCKISEKVKPPAIVVKTLSTLSPFIGSWKIVPSKNVIDAAFKVPEKRAQITVPFLVLHGEADTVTDPEVSKALYESAQSSDKTFKLYPELWHGLLSGETDEDINKVFSDIISWLDTRILGEVLKTNADMNETSLKGLQDLSATL</sequence>
<dbReference type="EMBL" id="CM055100">
    <property type="protein sequence ID" value="KAJ7543617.1"/>
    <property type="molecule type" value="Genomic_DNA"/>
</dbReference>
<comment type="caution">
    <text evidence="1">The sequence shown here is derived from an EMBL/GenBank/DDBJ whole genome shotgun (WGS) entry which is preliminary data.</text>
</comment>
<keyword evidence="2" id="KW-1185">Reference proteome</keyword>
<reference evidence="2" key="1">
    <citation type="journal article" date="2024" name="Proc. Natl. Acad. Sci. U.S.A.">
        <title>Extraordinary preservation of gene collinearity over three hundred million years revealed in homosporous lycophytes.</title>
        <authorList>
            <person name="Li C."/>
            <person name="Wickell D."/>
            <person name="Kuo L.Y."/>
            <person name="Chen X."/>
            <person name="Nie B."/>
            <person name="Liao X."/>
            <person name="Peng D."/>
            <person name="Ji J."/>
            <person name="Jenkins J."/>
            <person name="Williams M."/>
            <person name="Shu S."/>
            <person name="Plott C."/>
            <person name="Barry K."/>
            <person name="Rajasekar S."/>
            <person name="Grimwood J."/>
            <person name="Han X."/>
            <person name="Sun S."/>
            <person name="Hou Z."/>
            <person name="He W."/>
            <person name="Dai G."/>
            <person name="Sun C."/>
            <person name="Schmutz J."/>
            <person name="Leebens-Mack J.H."/>
            <person name="Li F.W."/>
            <person name="Wang L."/>
        </authorList>
    </citation>
    <scope>NUCLEOTIDE SEQUENCE [LARGE SCALE GENOMIC DNA]</scope>
    <source>
        <strain evidence="2">cv. PW_Plant_1</strain>
    </source>
</reference>
<proteinExistence type="predicted"/>